<sequence length="243" mass="27850">MTVIREFISDFTKIRRTPVILLHLVLPVVITAVFLVYYKYAGYHIIPDVRLFFIILQICFPVFAGIAVPVLINLDRNISNIQNSLGLTETRKGVYLGKLFFLMFLCALSMILYELCFYVGVRFFLGISIMDYTSYLVMFLIFLFGNIFLYLLHIFIAFRLGAGISVFTGIAGTISAGYFENAIGDQIWPFIPWEWGVRFLKKLFGFSNIPVFSGIISLIIITLAVLVLSVLWFDRWEGNIVQE</sequence>
<evidence type="ECO:0000313" key="3">
    <source>
        <dbReference type="Proteomes" id="UP000260812"/>
    </source>
</evidence>
<dbReference type="EMBL" id="QVLV01000035">
    <property type="protein sequence ID" value="RGE55868.1"/>
    <property type="molecule type" value="Genomic_DNA"/>
</dbReference>
<feature type="transmembrane region" description="Helical" evidence="1">
    <location>
        <begin position="209"/>
        <end position="233"/>
    </location>
</feature>
<keyword evidence="3" id="KW-1185">Reference proteome</keyword>
<evidence type="ECO:0000256" key="1">
    <source>
        <dbReference type="SAM" id="Phobius"/>
    </source>
</evidence>
<feature type="transmembrane region" description="Helical" evidence="1">
    <location>
        <begin position="20"/>
        <end position="40"/>
    </location>
</feature>
<dbReference type="GeneID" id="97990464"/>
<keyword evidence="1" id="KW-1133">Transmembrane helix</keyword>
<gene>
    <name evidence="2" type="ORF">DXC51_27335</name>
</gene>
<proteinExistence type="predicted"/>
<dbReference type="AlphaFoldDB" id="A0A3E3HVK8"/>
<feature type="transmembrane region" description="Helical" evidence="1">
    <location>
        <begin position="160"/>
        <end position="179"/>
    </location>
</feature>
<dbReference type="NCBIfam" id="TIGR03733">
    <property type="entry name" value="lanti_perm_MutG"/>
    <property type="match status" value="1"/>
</dbReference>
<feature type="transmembrane region" description="Helical" evidence="1">
    <location>
        <begin position="95"/>
        <end position="120"/>
    </location>
</feature>
<protein>
    <submittedName>
        <fullName evidence="2">Lantibiotic immunity ABC transporter MutG family permease subunit</fullName>
    </submittedName>
</protein>
<feature type="transmembrane region" description="Helical" evidence="1">
    <location>
        <begin position="52"/>
        <end position="74"/>
    </location>
</feature>
<comment type="caution">
    <text evidence="2">The sequence shown here is derived from an EMBL/GenBank/DDBJ whole genome shotgun (WGS) entry which is preliminary data.</text>
</comment>
<evidence type="ECO:0000313" key="2">
    <source>
        <dbReference type="EMBL" id="RGE55868.1"/>
    </source>
</evidence>
<keyword evidence="1" id="KW-0472">Membrane</keyword>
<organism evidence="2 3">
    <name type="scientific">Eisenbergiella massiliensis</name>
    <dbReference type="NCBI Taxonomy" id="1720294"/>
    <lineage>
        <taxon>Bacteria</taxon>
        <taxon>Bacillati</taxon>
        <taxon>Bacillota</taxon>
        <taxon>Clostridia</taxon>
        <taxon>Lachnospirales</taxon>
        <taxon>Lachnospiraceae</taxon>
        <taxon>Eisenbergiella</taxon>
    </lineage>
</organism>
<keyword evidence="1" id="KW-0812">Transmembrane</keyword>
<dbReference type="CDD" id="cd21808">
    <property type="entry name" value="ABC-2_lan_permease_MutG"/>
    <property type="match status" value="1"/>
</dbReference>
<reference evidence="2" key="1">
    <citation type="submission" date="2018-08" db="EMBL/GenBank/DDBJ databases">
        <title>A genome reference for cultivated species of the human gut microbiota.</title>
        <authorList>
            <person name="Zou Y."/>
            <person name="Xue W."/>
            <person name="Luo G."/>
        </authorList>
    </citation>
    <scope>NUCLEOTIDE SEQUENCE [LARGE SCALE GENOMIC DNA]</scope>
    <source>
        <strain evidence="2">TF05-5AC</strain>
    </source>
</reference>
<accession>A0A3E3HVK8</accession>
<feature type="transmembrane region" description="Helical" evidence="1">
    <location>
        <begin position="132"/>
        <end position="153"/>
    </location>
</feature>
<dbReference type="InterPro" id="IPR022294">
    <property type="entry name" value="ABC-transptr_permeasesu"/>
</dbReference>
<name>A0A3E3HVK8_9FIRM</name>
<dbReference type="Proteomes" id="UP000260812">
    <property type="component" value="Unassembled WGS sequence"/>
</dbReference>
<dbReference type="RefSeq" id="WP_117545836.1">
    <property type="nucleotide sequence ID" value="NZ_QVLV01000035.1"/>
</dbReference>